<organism evidence="3">
    <name type="scientific">Oryza meridionalis</name>
    <dbReference type="NCBI Taxonomy" id="40149"/>
    <lineage>
        <taxon>Eukaryota</taxon>
        <taxon>Viridiplantae</taxon>
        <taxon>Streptophyta</taxon>
        <taxon>Embryophyta</taxon>
        <taxon>Tracheophyta</taxon>
        <taxon>Spermatophyta</taxon>
        <taxon>Magnoliopsida</taxon>
        <taxon>Liliopsida</taxon>
        <taxon>Poales</taxon>
        <taxon>Poaceae</taxon>
        <taxon>BOP clade</taxon>
        <taxon>Oryzoideae</taxon>
        <taxon>Oryzeae</taxon>
        <taxon>Oryzinae</taxon>
        <taxon>Oryza</taxon>
    </lineage>
</organism>
<sequence>MEISKEGQEYLALLDPNISPVLLFVDYNVDDSEYNTDGEDYSIDDEGEELDHASDDSLDEDINEDAEDEEDGKLGEVDDRCEEDNEGCDEDVGPDEVTDNDDQEEDDTVFFYSIAKRQLMSKRVEEFNTHFYWTTPQGWLLMVHPESHKVFLWSPFIDQRINLPFDEDGFFTNNTVRCLLSHRPTDSNCVVLVVNCRKTIFWYCHPQGHIWFKHEYQSSIISTRESHKDVIKTMKLLTTIKGRFYTYLCKDKAIVTLEFLPKPTFRTTPVEDAPNPSYWSIYTSYFLESCGDLFMLSYKHPVLCSQKVSQIEVHKLDLSRRIWVKVSTIGNMAFFVDSTDSGVSASLNAEDVGLKRNCIYFVRPNDKGLHIYDIERGTTSIHNPGVDLADYLTPDIMMTPLS</sequence>
<dbReference type="Proteomes" id="UP000008021">
    <property type="component" value="Chromosome 9"/>
</dbReference>
<dbReference type="InterPro" id="IPR005174">
    <property type="entry name" value="KIB1-4_b-propeller"/>
</dbReference>
<evidence type="ECO:0000313" key="4">
    <source>
        <dbReference type="Proteomes" id="UP000008021"/>
    </source>
</evidence>
<dbReference type="eggNOG" id="ENOG502SSYC">
    <property type="taxonomic scope" value="Eukaryota"/>
</dbReference>
<dbReference type="AlphaFoldDB" id="A0A0E0ERT2"/>
<keyword evidence="4" id="KW-1185">Reference proteome</keyword>
<feature type="compositionally biased region" description="Acidic residues" evidence="1">
    <location>
        <begin position="79"/>
        <end position="104"/>
    </location>
</feature>
<protein>
    <recommendedName>
        <fullName evidence="2">KIB1-4 beta-propeller domain-containing protein</fullName>
    </recommendedName>
</protein>
<evidence type="ECO:0000259" key="2">
    <source>
        <dbReference type="Pfam" id="PF03478"/>
    </source>
</evidence>
<dbReference type="EnsemblPlants" id="OMERI09G06940.1">
    <property type="protein sequence ID" value="OMERI09G06940.1"/>
    <property type="gene ID" value="OMERI09G06940"/>
</dbReference>
<proteinExistence type="predicted"/>
<dbReference type="PANTHER" id="PTHR33127">
    <property type="entry name" value="TRANSMEMBRANE PROTEIN"/>
    <property type="match status" value="1"/>
</dbReference>
<feature type="compositionally biased region" description="Acidic residues" evidence="1">
    <location>
        <begin position="33"/>
        <end position="49"/>
    </location>
</feature>
<reference evidence="3" key="1">
    <citation type="submission" date="2015-04" db="UniProtKB">
        <authorList>
            <consortium name="EnsemblPlants"/>
        </authorList>
    </citation>
    <scope>IDENTIFICATION</scope>
</reference>
<name>A0A0E0ERT2_9ORYZ</name>
<dbReference type="Pfam" id="PF03478">
    <property type="entry name" value="Beta-prop_KIB1-4"/>
    <property type="match status" value="1"/>
</dbReference>
<reference evidence="3" key="2">
    <citation type="submission" date="2018-05" db="EMBL/GenBank/DDBJ databases">
        <title>OmerRS3 (Oryza meridionalis Reference Sequence Version 3).</title>
        <authorList>
            <person name="Zhang J."/>
            <person name="Kudrna D."/>
            <person name="Lee S."/>
            <person name="Talag J."/>
            <person name="Welchert J."/>
            <person name="Wing R.A."/>
        </authorList>
    </citation>
    <scope>NUCLEOTIDE SEQUENCE [LARGE SCALE GENOMIC DNA]</scope>
    <source>
        <strain evidence="3">cv. OR44</strain>
    </source>
</reference>
<feature type="compositionally biased region" description="Acidic residues" evidence="1">
    <location>
        <begin position="56"/>
        <end position="71"/>
    </location>
</feature>
<feature type="region of interest" description="Disordered" evidence="1">
    <location>
        <begin position="33"/>
        <end position="104"/>
    </location>
</feature>
<dbReference type="PANTHER" id="PTHR33127:SF5">
    <property type="entry name" value="TRANSMEMBRANE PROTEIN"/>
    <property type="match status" value="1"/>
</dbReference>
<feature type="domain" description="KIB1-4 beta-propeller" evidence="2">
    <location>
        <begin position="111"/>
        <end position="373"/>
    </location>
</feature>
<accession>A0A0E0ERT2</accession>
<dbReference type="HOGENOM" id="CLU_032864_4_1_1"/>
<dbReference type="Gramene" id="OMERI09G06940.1">
    <property type="protein sequence ID" value="OMERI09G06940.1"/>
    <property type="gene ID" value="OMERI09G06940"/>
</dbReference>
<evidence type="ECO:0000256" key="1">
    <source>
        <dbReference type="SAM" id="MobiDB-lite"/>
    </source>
</evidence>
<evidence type="ECO:0000313" key="3">
    <source>
        <dbReference type="EnsemblPlants" id="OMERI09G06940.1"/>
    </source>
</evidence>